<evidence type="ECO:0000256" key="2">
    <source>
        <dbReference type="SAM" id="MobiDB-lite"/>
    </source>
</evidence>
<organism evidence="4 5">
    <name type="scientific">Drosophila suzukii</name>
    <name type="common">Spotted-wing drosophila fruit fly</name>
    <dbReference type="NCBI Taxonomy" id="28584"/>
    <lineage>
        <taxon>Eukaryota</taxon>
        <taxon>Metazoa</taxon>
        <taxon>Ecdysozoa</taxon>
        <taxon>Arthropoda</taxon>
        <taxon>Hexapoda</taxon>
        <taxon>Insecta</taxon>
        <taxon>Pterygota</taxon>
        <taxon>Neoptera</taxon>
        <taxon>Endopterygota</taxon>
        <taxon>Diptera</taxon>
        <taxon>Brachycera</taxon>
        <taxon>Muscomorpha</taxon>
        <taxon>Ephydroidea</taxon>
        <taxon>Drosophilidae</taxon>
        <taxon>Drosophila</taxon>
        <taxon>Sophophora</taxon>
    </lineage>
</organism>
<keyword evidence="4" id="KW-1185">Reference proteome</keyword>
<feature type="chain" id="PRO_5046887708" evidence="3">
    <location>
        <begin position="21"/>
        <end position="986"/>
    </location>
</feature>
<evidence type="ECO:0000313" key="5">
    <source>
        <dbReference type="RefSeq" id="XP_036668585.3"/>
    </source>
</evidence>
<feature type="compositionally biased region" description="Basic and acidic residues" evidence="2">
    <location>
        <begin position="247"/>
        <end position="261"/>
    </location>
</feature>
<evidence type="ECO:0000313" key="4">
    <source>
        <dbReference type="Proteomes" id="UP001652628"/>
    </source>
</evidence>
<keyword evidence="1" id="KW-0175">Coiled coil</keyword>
<name>A0AB39ZZJ6_DROSZ</name>
<accession>A0AB39ZZJ6</accession>
<dbReference type="Proteomes" id="UP001652628">
    <property type="component" value="Chromosome 2L"/>
</dbReference>
<feature type="region of interest" description="Disordered" evidence="2">
    <location>
        <begin position="237"/>
        <end position="267"/>
    </location>
</feature>
<evidence type="ECO:0000256" key="3">
    <source>
        <dbReference type="SAM" id="SignalP"/>
    </source>
</evidence>
<protein>
    <submittedName>
        <fullName evidence="5">Uncharacterized protein</fullName>
    </submittedName>
</protein>
<sequence>MFSLWNLLNLLVLLPRSYHALDWIPLFTERSKTETLSCQCVVAHQNFDNQIQLYIFKIICKIYIQKMSATNIQFQKSLAAQQFVHQRLYKNLTHILGRCEDFPKETQSDDSLTRIHFKSTKFLDASSADLVTNGLDSRRLPAGGACSCRSISGRSVPAGFKHHPLSIISESTQTVSTHEMATQTGIQKDPDFLECQFSQDASTQSVINMQDAETQSVSDSTKILNNSQTQTEMIAVEESRKSALKSEPPKKDNREYEDGKPQKSSSSLRRCFFRRPVIVVNGGSLIPSEFTNRVLQGKSEHPPHPLIVTSKKVDQETQYENPLKSEVIHSNDNPSGPSTCSKILDRVEELETKLRRQERSLKDLQGSVKSWKVRESKPSDCKIIFQAQPRECQLPRKPETCDQTTQKKDEDDCECSRTLSKEFIKIFLKSESPHQTNESKNAGCEVNSTNNIKKPIAPQCSKDNNENCERRISISGLSKCCKDDKDGDSKKQNPKSIGTQCLEDADNFLQQFNRVFAKSKSEETICGKTNKIQKPISPCCSSIPSKQNSKQQGVNHLLDKFVVRVTKPNDEGLSTRKASSTSCLDKNKISKLSQSNQTEEKEVYKSLIEQFINLFSKSKTCENKQAHNSETESYSFEGLLTELVKLFSKPKSLEPGALIDDERPKKVTISEGEEVLGTEQKPKCSCSKVQRSVKSTATQSELKMSDMDLDVGKRDQRSCELDRKSTISELFASNLSIRNTQPGDQSPCGCQFCGDGRQPVLDTFLSELFHLIGSRSFSEVVLTILRNEGNIYHINVREMATGNVLGCILANGIAINEAIALGLFEDIHTFCELDRRREHDPRACPLGFDALCPRERGGEIVPDVKVDTERAIEFSTRVLGVPAGQAGRFFSLTNALKLSRKSPFHRFDFSERTRHRDNLLKRGRFGRGAVTGQLVYMGSDGHLPFKDGSDPDQTSSLFLRIVSGQDNDVQEDESKVVEHHNTRNSL</sequence>
<feature type="coiled-coil region" evidence="1">
    <location>
        <begin position="340"/>
        <end position="367"/>
    </location>
</feature>
<dbReference type="GeneID" id="118876796"/>
<evidence type="ECO:0000256" key="1">
    <source>
        <dbReference type="SAM" id="Coils"/>
    </source>
</evidence>
<keyword evidence="3" id="KW-0732">Signal</keyword>
<dbReference type="AlphaFoldDB" id="A0AB39ZZJ6"/>
<feature type="signal peptide" evidence="3">
    <location>
        <begin position="1"/>
        <end position="20"/>
    </location>
</feature>
<reference evidence="5" key="1">
    <citation type="submission" date="2025-08" db="UniProtKB">
        <authorList>
            <consortium name="RefSeq"/>
        </authorList>
    </citation>
    <scope>IDENTIFICATION</scope>
</reference>
<dbReference type="RefSeq" id="XP_036668585.3">
    <property type="nucleotide sequence ID" value="XM_036812690.3"/>
</dbReference>
<proteinExistence type="predicted"/>
<gene>
    <name evidence="5" type="primary">LOC118876796</name>
</gene>